<dbReference type="GO" id="GO:0016020">
    <property type="term" value="C:membrane"/>
    <property type="evidence" value="ECO:0007669"/>
    <property type="project" value="GOC"/>
</dbReference>
<dbReference type="GO" id="GO:0004519">
    <property type="term" value="F:endonuclease activity"/>
    <property type="evidence" value="ECO:0007669"/>
    <property type="project" value="UniProtKB-KW"/>
</dbReference>
<dbReference type="InterPro" id="IPR036691">
    <property type="entry name" value="Endo/exonu/phosph_ase_sf"/>
</dbReference>
<dbReference type="PANTHER" id="PTHR14859:SF15">
    <property type="entry name" value="ENDONUCLEASE_EXONUCLEASE_PHOSPHATASE DOMAIN-CONTAINING PROTEIN"/>
    <property type="match status" value="1"/>
</dbReference>
<keyword evidence="3" id="KW-0378">Hydrolase</keyword>
<keyword evidence="1" id="KW-0812">Transmembrane</keyword>
<feature type="transmembrane region" description="Helical" evidence="1">
    <location>
        <begin position="32"/>
        <end position="57"/>
    </location>
</feature>
<evidence type="ECO:0000313" key="3">
    <source>
        <dbReference type="EMBL" id="RYU78849.1"/>
    </source>
</evidence>
<proteinExistence type="predicted"/>
<evidence type="ECO:0000259" key="2">
    <source>
        <dbReference type="Pfam" id="PF03372"/>
    </source>
</evidence>
<dbReference type="RefSeq" id="WP_129921477.1">
    <property type="nucleotide sequence ID" value="NZ_SEWE01000024.1"/>
</dbReference>
<gene>
    <name evidence="3" type="ORF">EWM57_12445</name>
</gene>
<dbReference type="Proteomes" id="UP000294155">
    <property type="component" value="Unassembled WGS sequence"/>
</dbReference>
<dbReference type="EMBL" id="SEWE01000024">
    <property type="protein sequence ID" value="RYU78849.1"/>
    <property type="molecule type" value="Genomic_DNA"/>
</dbReference>
<protein>
    <submittedName>
        <fullName evidence="3">Endonuclease/exonuclease/phosphatase</fullName>
    </submittedName>
</protein>
<comment type="caution">
    <text evidence="3">The sequence shown here is derived from an EMBL/GenBank/DDBJ whole genome shotgun (WGS) entry which is preliminary data.</text>
</comment>
<keyword evidence="3" id="KW-0540">Nuclease</keyword>
<feature type="domain" description="Endonuclease/exonuclease/phosphatase" evidence="2">
    <location>
        <begin position="106"/>
        <end position="360"/>
    </location>
</feature>
<name>A0A4V1ZAM9_9BACT</name>
<accession>A0A4V1ZAM9</accession>
<dbReference type="OrthoDB" id="635146at2"/>
<dbReference type="PANTHER" id="PTHR14859">
    <property type="entry name" value="CALCOFLUOR WHITE HYPERSENSITIVE PROTEIN PRECURSOR"/>
    <property type="match status" value="1"/>
</dbReference>
<dbReference type="AlphaFoldDB" id="A0A4V1ZAM9"/>
<reference evidence="3 4" key="1">
    <citation type="submission" date="2019-02" db="EMBL/GenBank/DDBJ databases">
        <title>Bacterial novel species isolated from soil.</title>
        <authorList>
            <person name="Jung H.-Y."/>
        </authorList>
    </citation>
    <scope>NUCLEOTIDE SEQUENCE [LARGE SCALE GENOMIC DNA]</scope>
    <source>
        <strain evidence="3 4">1-3-3-3</strain>
    </source>
</reference>
<evidence type="ECO:0000313" key="4">
    <source>
        <dbReference type="Proteomes" id="UP000294155"/>
    </source>
</evidence>
<dbReference type="InterPro" id="IPR005135">
    <property type="entry name" value="Endo/exonuclease/phosphatase"/>
</dbReference>
<keyword evidence="3" id="KW-0255">Endonuclease</keyword>
<keyword evidence="1" id="KW-1133">Transmembrane helix</keyword>
<dbReference type="GO" id="GO:0006506">
    <property type="term" value="P:GPI anchor biosynthetic process"/>
    <property type="evidence" value="ECO:0007669"/>
    <property type="project" value="TreeGrafter"/>
</dbReference>
<keyword evidence="3" id="KW-0269">Exonuclease</keyword>
<dbReference type="GO" id="GO:0004527">
    <property type="term" value="F:exonuclease activity"/>
    <property type="evidence" value="ECO:0007669"/>
    <property type="project" value="UniProtKB-KW"/>
</dbReference>
<dbReference type="CDD" id="cd09084">
    <property type="entry name" value="EEP-2"/>
    <property type="match status" value="1"/>
</dbReference>
<evidence type="ECO:0000256" key="1">
    <source>
        <dbReference type="SAM" id="Phobius"/>
    </source>
</evidence>
<dbReference type="Pfam" id="PF03372">
    <property type="entry name" value="Exo_endo_phos"/>
    <property type="match status" value="1"/>
</dbReference>
<dbReference type="InterPro" id="IPR051916">
    <property type="entry name" value="GPI-anchor_lipid_remodeler"/>
</dbReference>
<organism evidence="3 4">
    <name type="scientific">Hymenobacter persicinus</name>
    <dbReference type="NCBI Taxonomy" id="2025506"/>
    <lineage>
        <taxon>Bacteria</taxon>
        <taxon>Pseudomonadati</taxon>
        <taxon>Bacteroidota</taxon>
        <taxon>Cytophagia</taxon>
        <taxon>Cytophagales</taxon>
        <taxon>Hymenobacteraceae</taxon>
        <taxon>Hymenobacter</taxon>
    </lineage>
</organism>
<dbReference type="Gene3D" id="3.60.10.10">
    <property type="entry name" value="Endonuclease/exonuclease/phosphatase"/>
    <property type="match status" value="1"/>
</dbReference>
<sequence length="370" mass="41777">MRRSFAFKCTLLVIGWLLVAIAAVQIPARTFWPAAFVALTLPVALGLNLAAALYWLLRNWRVAALPALVAVLTWPHFQRGLAVHPLHLAGAAPKATAGQRVRVLSANVRIFNVYPQLREKDPASPDKMIRWVASNPADVICLQEFYNEPRPSRHDGRLFQSVDRIGEQTGRQVFLSRTLTNSIGAEFGMAIFSRFPIVRRGTITFDKLTQNHAMFADLRLPSGDTIRVFNFHLQSMSMDEKDIVDSYSSKAGLKAKGLGLLRRFKRGMVARSVQMDTLMRRFEKSPYPLLLCADLNDLPYSYSYDQLADHFQNAWATVGTGVGSTYNGALPFVRIDNQFVGPQWVVDDFRVHYEVPYSDHFPTTAEYRLK</sequence>
<keyword evidence="1" id="KW-0472">Membrane</keyword>
<keyword evidence="4" id="KW-1185">Reference proteome</keyword>
<dbReference type="SUPFAM" id="SSF56219">
    <property type="entry name" value="DNase I-like"/>
    <property type="match status" value="1"/>
</dbReference>